<feature type="signal peptide" evidence="1">
    <location>
        <begin position="1"/>
        <end position="22"/>
    </location>
</feature>
<dbReference type="RefSeq" id="WP_283077814.1">
    <property type="nucleotide sequence ID" value="NZ_CP121671.1"/>
</dbReference>
<protein>
    <recommendedName>
        <fullName evidence="4">DUF4367 domain-containing protein</fullName>
    </recommendedName>
</protein>
<evidence type="ECO:0000256" key="1">
    <source>
        <dbReference type="SAM" id="SignalP"/>
    </source>
</evidence>
<dbReference type="PROSITE" id="PS51257">
    <property type="entry name" value="PROKAR_LIPOPROTEIN"/>
    <property type="match status" value="1"/>
</dbReference>
<keyword evidence="3" id="KW-1185">Reference proteome</keyword>
<evidence type="ECO:0000313" key="3">
    <source>
        <dbReference type="Proteomes" id="UP001221597"/>
    </source>
</evidence>
<feature type="chain" id="PRO_5045858997" description="DUF4367 domain-containing protein" evidence="1">
    <location>
        <begin position="23"/>
        <end position="160"/>
    </location>
</feature>
<name>A0ABY8J4G8_9BACI</name>
<dbReference type="Proteomes" id="UP001221597">
    <property type="component" value="Chromosome"/>
</dbReference>
<organism evidence="2 3">
    <name type="scientific">Halobacillus naozhouensis</name>
    <dbReference type="NCBI Taxonomy" id="554880"/>
    <lineage>
        <taxon>Bacteria</taxon>
        <taxon>Bacillati</taxon>
        <taxon>Bacillota</taxon>
        <taxon>Bacilli</taxon>
        <taxon>Bacillales</taxon>
        <taxon>Bacillaceae</taxon>
        <taxon>Halobacillus</taxon>
    </lineage>
</organism>
<dbReference type="EMBL" id="CP121671">
    <property type="protein sequence ID" value="WFT75851.1"/>
    <property type="molecule type" value="Genomic_DNA"/>
</dbReference>
<evidence type="ECO:0000313" key="2">
    <source>
        <dbReference type="EMBL" id="WFT75851.1"/>
    </source>
</evidence>
<reference evidence="2 3" key="1">
    <citation type="submission" date="2023-04" db="EMBL/GenBank/DDBJ databases">
        <title>Genome sequence of Halobacillus naozhouensis KACC 21980.</title>
        <authorList>
            <person name="Kim S."/>
            <person name="Heo J."/>
            <person name="Kwon S.-W."/>
        </authorList>
    </citation>
    <scope>NUCLEOTIDE SEQUENCE [LARGE SCALE GENOMIC DNA]</scope>
    <source>
        <strain evidence="2 3">KCTC 13234</strain>
    </source>
</reference>
<proteinExistence type="predicted"/>
<accession>A0ABY8J4G8</accession>
<evidence type="ECO:0008006" key="4">
    <source>
        <dbReference type="Google" id="ProtNLM"/>
    </source>
</evidence>
<sequence>MKVINRLSLVICFILLAGCSSGPDLSLGHLKELYPETFAAPIDSLPQEKQDKLGLPEKLPFDLEALKANVKGSEAEIVYQSKSEVQALVRTIFNPGNNLQESELQIPLDAGGVAGVQKRDDHVFVEWYNGDDDVIYQLKYTSNNKEERLKKAMEITNSIS</sequence>
<keyword evidence="1" id="KW-0732">Signal</keyword>
<gene>
    <name evidence="2" type="ORF">P9989_05565</name>
</gene>